<sequence length="106" mass="12369">ERSDLDVEIEEKDFERPFEENDVYSLVKNKESVDENDIGNEMKDIERSAELNTSLIVTDSYYQNIPPACTIMTDQPDVEFSCSNSEQVDVLWQPEELETVNWENDE</sequence>
<dbReference type="EMBL" id="HACG01006777">
    <property type="protein sequence ID" value="CEK53642.1"/>
    <property type="molecule type" value="Transcribed_RNA"/>
</dbReference>
<accession>A0A0B6YBC8</accession>
<organism evidence="1">
    <name type="scientific">Arion vulgaris</name>
    <dbReference type="NCBI Taxonomy" id="1028688"/>
    <lineage>
        <taxon>Eukaryota</taxon>
        <taxon>Metazoa</taxon>
        <taxon>Spiralia</taxon>
        <taxon>Lophotrochozoa</taxon>
        <taxon>Mollusca</taxon>
        <taxon>Gastropoda</taxon>
        <taxon>Heterobranchia</taxon>
        <taxon>Euthyneura</taxon>
        <taxon>Panpulmonata</taxon>
        <taxon>Eupulmonata</taxon>
        <taxon>Stylommatophora</taxon>
        <taxon>Helicina</taxon>
        <taxon>Arionoidea</taxon>
        <taxon>Arionidae</taxon>
        <taxon>Arion</taxon>
    </lineage>
</organism>
<protein>
    <submittedName>
        <fullName evidence="1">Uncharacterized protein</fullName>
    </submittedName>
</protein>
<name>A0A0B6YBC8_9EUPU</name>
<evidence type="ECO:0000313" key="1">
    <source>
        <dbReference type="EMBL" id="CEK53642.1"/>
    </source>
</evidence>
<feature type="non-terminal residue" evidence="1">
    <location>
        <position position="1"/>
    </location>
</feature>
<reference evidence="1" key="1">
    <citation type="submission" date="2014-12" db="EMBL/GenBank/DDBJ databases">
        <title>Insight into the proteome of Arion vulgaris.</title>
        <authorList>
            <person name="Aradska J."/>
            <person name="Bulat T."/>
            <person name="Smidak R."/>
            <person name="Sarate P."/>
            <person name="Gangsoo J."/>
            <person name="Sialana F."/>
            <person name="Bilban M."/>
            <person name="Lubec G."/>
        </authorList>
    </citation>
    <scope>NUCLEOTIDE SEQUENCE</scope>
    <source>
        <tissue evidence="1">Skin</tissue>
    </source>
</reference>
<dbReference type="AlphaFoldDB" id="A0A0B6YBC8"/>
<feature type="non-terminal residue" evidence="1">
    <location>
        <position position="106"/>
    </location>
</feature>
<gene>
    <name evidence="1" type="primary">ORF20920</name>
</gene>
<proteinExistence type="predicted"/>